<dbReference type="PROSITE" id="PS51845">
    <property type="entry name" value="PDEASE_I_2"/>
    <property type="match status" value="1"/>
</dbReference>
<feature type="region of interest" description="Disordered" evidence="4">
    <location>
        <begin position="537"/>
        <end position="583"/>
    </location>
</feature>
<evidence type="ECO:0000313" key="7">
    <source>
        <dbReference type="Proteomes" id="UP000310189"/>
    </source>
</evidence>
<keyword evidence="1 3" id="KW-0479">Metal-binding</keyword>
<dbReference type="Proteomes" id="UP000310189">
    <property type="component" value="Unassembled WGS sequence"/>
</dbReference>
<evidence type="ECO:0000259" key="5">
    <source>
        <dbReference type="PROSITE" id="PS51845"/>
    </source>
</evidence>
<sequence length="727" mass="79883">MNSELDNYKFPNNSVDTQDDRECPSPGTSPTQPTLQIPLRSAMSNSDRAFLRATGQQPSTSTTKTIPACFNSLNVYQAVDNRRKSVDVGGLARSNKEAKDGLGELIGDLFKKSKHLNEEEEEEESNLQDKVSQDTIDIPNKDHLIHKLSTWGFQPLTLNNDDLFNCAVIILESGLQLPSLRHLSLSQFIPFLIAVRKSYSAPNAYHNYTHAIDVLQATYSFLVMLNVAPPIDSLTTKEPWSRSENGLASKLLSDWDILSLLISAIGHDVGHPGLNNTFMNNAQTPLSEIYQSKSVLENMHCILLVQLLRKHNLGFLIGASSNSSLTPFDVINMTESQYESHTEKDDANAMKRASAKVESEATAMATATPNSPSTPTTPTNDTDSTPRGTAHDAKKFRNLMSKTVLATDMSLHFDFMKMLSDMRERMLNGKDSNEGLDRTLLLQALIKCADISNPARPYHVCEHWSKALLEEWAKQAALETQLSLPVTVFSSADPVSQAKSQVGFIDMFVQPLFQVLADFLPELNGVLEHCQKNRERWLKKSEKQASPPQPTQPSPLVMSRNVSVSSQGGGISGISSHRSSLSGATPHHMFGSCCAGSSPMMSPSAEINLQFGRRSSSSKPIPIPRRSSSISTDDSNIMRQTESKIVDDISKPSSTAPASTQCVTAFDPRFRQLFPLSLPQALAVSNNEGEDAESGEQNHGGQSRSISPGPRHSYYRVSWPASPYSNC</sequence>
<feature type="compositionally biased region" description="Low complexity" evidence="4">
    <location>
        <begin position="613"/>
        <end position="631"/>
    </location>
</feature>
<dbReference type="CDD" id="cd00077">
    <property type="entry name" value="HDc"/>
    <property type="match status" value="1"/>
</dbReference>
<feature type="compositionally biased region" description="Basic and acidic residues" evidence="4">
    <location>
        <begin position="338"/>
        <end position="359"/>
    </location>
</feature>
<comment type="caution">
    <text evidence="6">The sequence shown here is derived from an EMBL/GenBank/DDBJ whole genome shotgun (WGS) entry which is preliminary data.</text>
</comment>
<dbReference type="PROSITE" id="PS00126">
    <property type="entry name" value="PDEASE_I_1"/>
    <property type="match status" value="1"/>
</dbReference>
<proteinExistence type="inferred from homology"/>
<evidence type="ECO:0000256" key="4">
    <source>
        <dbReference type="SAM" id="MobiDB-lite"/>
    </source>
</evidence>
<comment type="similarity">
    <text evidence="3">Belongs to the cyclic nucleotide phosphodiesterase family.</text>
</comment>
<dbReference type="EC" id="3.1.4.-" evidence="3"/>
<feature type="region of interest" description="Disordered" evidence="4">
    <location>
        <begin position="1"/>
        <end position="34"/>
    </location>
</feature>
<dbReference type="SMART" id="SM00471">
    <property type="entry name" value="HDc"/>
    <property type="match status" value="1"/>
</dbReference>
<dbReference type="GO" id="GO:0046872">
    <property type="term" value="F:metal ion binding"/>
    <property type="evidence" value="ECO:0007669"/>
    <property type="project" value="UniProtKB-KW"/>
</dbReference>
<evidence type="ECO:0000256" key="3">
    <source>
        <dbReference type="RuleBase" id="RU363067"/>
    </source>
</evidence>
<gene>
    <name evidence="6" type="ORF">E3P99_03488</name>
</gene>
<dbReference type="SUPFAM" id="SSF109604">
    <property type="entry name" value="HD-domain/PDEase-like"/>
    <property type="match status" value="1"/>
</dbReference>
<feature type="compositionally biased region" description="Polar residues" evidence="4">
    <location>
        <begin position="695"/>
        <end position="706"/>
    </location>
</feature>
<evidence type="ECO:0000313" key="6">
    <source>
        <dbReference type="EMBL" id="TIA86955.1"/>
    </source>
</evidence>
<dbReference type="GO" id="GO:0004114">
    <property type="term" value="F:3',5'-cyclic-nucleotide phosphodiesterase activity"/>
    <property type="evidence" value="ECO:0007669"/>
    <property type="project" value="InterPro"/>
</dbReference>
<dbReference type="InterPro" id="IPR002073">
    <property type="entry name" value="PDEase_catalytic_dom"/>
</dbReference>
<feature type="domain" description="PDEase" evidence="5">
    <location>
        <begin position="119"/>
        <end position="544"/>
    </location>
</feature>
<dbReference type="OrthoDB" id="546632at2759"/>
<feature type="region of interest" description="Disordered" evidence="4">
    <location>
        <begin position="337"/>
        <end position="391"/>
    </location>
</feature>
<feature type="compositionally biased region" description="Polar residues" evidence="4">
    <location>
        <begin position="1"/>
        <end position="16"/>
    </location>
</feature>
<dbReference type="InterPro" id="IPR023174">
    <property type="entry name" value="PDEase_CS"/>
</dbReference>
<name>A0A4T0FHM3_9BASI</name>
<keyword evidence="2 3" id="KW-0378">Hydrolase</keyword>
<feature type="compositionally biased region" description="Low complexity" evidence="4">
    <location>
        <begin position="573"/>
        <end position="583"/>
    </location>
</feature>
<dbReference type="InterPro" id="IPR003607">
    <property type="entry name" value="HD/PDEase_dom"/>
</dbReference>
<dbReference type="Gene3D" id="1.10.1300.10">
    <property type="entry name" value="3'5'-cyclic nucleotide phosphodiesterase, catalytic domain"/>
    <property type="match status" value="1"/>
</dbReference>
<dbReference type="GO" id="GO:0007165">
    <property type="term" value="P:signal transduction"/>
    <property type="evidence" value="ECO:0007669"/>
    <property type="project" value="InterPro"/>
</dbReference>
<accession>A0A4T0FHM3</accession>
<dbReference type="AlphaFoldDB" id="A0A4T0FHM3"/>
<keyword evidence="7" id="KW-1185">Reference proteome</keyword>
<dbReference type="Pfam" id="PF00233">
    <property type="entry name" value="PDEase_I"/>
    <property type="match status" value="2"/>
</dbReference>
<dbReference type="EMBL" id="SPNW01000070">
    <property type="protein sequence ID" value="TIA86955.1"/>
    <property type="molecule type" value="Genomic_DNA"/>
</dbReference>
<dbReference type="InterPro" id="IPR036971">
    <property type="entry name" value="PDEase_catalytic_dom_sf"/>
</dbReference>
<feature type="region of interest" description="Disordered" evidence="4">
    <location>
        <begin position="612"/>
        <end position="632"/>
    </location>
</feature>
<feature type="compositionally biased region" description="Low complexity" evidence="4">
    <location>
        <begin position="361"/>
        <end position="386"/>
    </location>
</feature>
<feature type="region of interest" description="Disordered" evidence="4">
    <location>
        <begin position="682"/>
        <end position="727"/>
    </location>
</feature>
<evidence type="ECO:0000256" key="1">
    <source>
        <dbReference type="ARBA" id="ARBA00022723"/>
    </source>
</evidence>
<protein>
    <recommendedName>
        <fullName evidence="3">Phosphodiesterase</fullName>
        <ecNumber evidence="3">3.1.4.-</ecNumber>
    </recommendedName>
</protein>
<dbReference type="PANTHER" id="PTHR11347">
    <property type="entry name" value="CYCLIC NUCLEOTIDE PHOSPHODIESTERASE"/>
    <property type="match status" value="1"/>
</dbReference>
<organism evidence="6 7">
    <name type="scientific">Wallemia hederae</name>
    <dbReference type="NCBI Taxonomy" id="1540922"/>
    <lineage>
        <taxon>Eukaryota</taxon>
        <taxon>Fungi</taxon>
        <taxon>Dikarya</taxon>
        <taxon>Basidiomycota</taxon>
        <taxon>Wallemiomycotina</taxon>
        <taxon>Wallemiomycetes</taxon>
        <taxon>Wallemiales</taxon>
        <taxon>Wallemiaceae</taxon>
        <taxon>Wallemia</taxon>
    </lineage>
</organism>
<reference evidence="6 7" key="1">
    <citation type="submission" date="2019-03" db="EMBL/GenBank/DDBJ databases">
        <title>Sequencing 23 genomes of Wallemia ichthyophaga.</title>
        <authorList>
            <person name="Gostincar C."/>
        </authorList>
    </citation>
    <scope>NUCLEOTIDE SEQUENCE [LARGE SCALE GENOMIC DNA]</scope>
    <source>
        <strain evidence="6 7">EXF-5753</strain>
    </source>
</reference>
<evidence type="ECO:0000256" key="2">
    <source>
        <dbReference type="ARBA" id="ARBA00022801"/>
    </source>
</evidence>
<comment type="cofactor">
    <cofactor evidence="3">
        <name>a divalent metal cation</name>
        <dbReference type="ChEBI" id="CHEBI:60240"/>
    </cofactor>
    <text evidence="3">Binds 2 divalent metal cations per subunit. Site 1 may preferentially bind zinc ions, while site 2 has a preference for magnesium and/or manganese ions.</text>
</comment>